<feature type="region of interest" description="Disordered" evidence="2">
    <location>
        <begin position="137"/>
        <end position="217"/>
    </location>
</feature>
<name>A0A7S4RZE3_9DINO</name>
<dbReference type="EMBL" id="HBNR01060672">
    <property type="protein sequence ID" value="CAE4629629.1"/>
    <property type="molecule type" value="Transcribed_RNA"/>
</dbReference>
<evidence type="ECO:0000256" key="2">
    <source>
        <dbReference type="SAM" id="MobiDB-lite"/>
    </source>
</evidence>
<accession>A0A7S4RZE3</accession>
<protein>
    <submittedName>
        <fullName evidence="3">Uncharacterized protein</fullName>
    </submittedName>
</protein>
<organism evidence="3">
    <name type="scientific">Alexandrium monilatum</name>
    <dbReference type="NCBI Taxonomy" id="311494"/>
    <lineage>
        <taxon>Eukaryota</taxon>
        <taxon>Sar</taxon>
        <taxon>Alveolata</taxon>
        <taxon>Dinophyceae</taxon>
        <taxon>Gonyaulacales</taxon>
        <taxon>Pyrocystaceae</taxon>
        <taxon>Alexandrium</taxon>
    </lineage>
</organism>
<evidence type="ECO:0000256" key="1">
    <source>
        <dbReference type="SAM" id="Coils"/>
    </source>
</evidence>
<sequence>MEQLPSPNAASPNELLEPASWTCGEAHVPYFGEEDELALRAQAEALAELCAKQAAQLECLEQELVKVQANDSRLQQELLEARAQSERERLEYDAKLDQMARLQARLLGENEQLFAELECAVQRIEALKREMHALEERRAEGREADGGTTPPAPAQPVRPARLSRAPSRKGLGAATATVGAARGPRLLMGEPVVRAACPSGGGVRVASLAGPPREGPC</sequence>
<proteinExistence type="predicted"/>
<keyword evidence="1" id="KW-0175">Coiled coil</keyword>
<dbReference type="AlphaFoldDB" id="A0A7S4RZE3"/>
<gene>
    <name evidence="3" type="ORF">AMON00008_LOCUS42689</name>
</gene>
<feature type="coiled-coil region" evidence="1">
    <location>
        <begin position="43"/>
        <end position="84"/>
    </location>
</feature>
<reference evidence="3" key="1">
    <citation type="submission" date="2021-01" db="EMBL/GenBank/DDBJ databases">
        <authorList>
            <person name="Corre E."/>
            <person name="Pelletier E."/>
            <person name="Niang G."/>
            <person name="Scheremetjew M."/>
            <person name="Finn R."/>
            <person name="Kale V."/>
            <person name="Holt S."/>
            <person name="Cochrane G."/>
            <person name="Meng A."/>
            <person name="Brown T."/>
            <person name="Cohen L."/>
        </authorList>
    </citation>
    <scope>NUCLEOTIDE SEQUENCE</scope>
    <source>
        <strain evidence="3">CCMP3105</strain>
    </source>
</reference>
<evidence type="ECO:0000313" key="3">
    <source>
        <dbReference type="EMBL" id="CAE4629629.1"/>
    </source>
</evidence>
<feature type="compositionally biased region" description="Low complexity" evidence="2">
    <location>
        <begin position="172"/>
        <end position="181"/>
    </location>
</feature>